<dbReference type="GO" id="GO:0005634">
    <property type="term" value="C:nucleus"/>
    <property type="evidence" value="ECO:0007669"/>
    <property type="project" value="UniProtKB-SubCell"/>
</dbReference>
<evidence type="ECO:0000256" key="6">
    <source>
        <dbReference type="SAM" id="MobiDB-lite"/>
    </source>
</evidence>
<dbReference type="GO" id="GO:0000981">
    <property type="term" value="F:DNA-binding transcription factor activity, RNA polymerase II-specific"/>
    <property type="evidence" value="ECO:0007669"/>
    <property type="project" value="TreeGrafter"/>
</dbReference>
<evidence type="ECO:0000313" key="8">
    <source>
        <dbReference type="EMBL" id="CAD5220993.1"/>
    </source>
</evidence>
<proteinExistence type="predicted"/>
<evidence type="ECO:0000256" key="5">
    <source>
        <dbReference type="ARBA" id="ARBA00023242"/>
    </source>
</evidence>
<evidence type="ECO:0000256" key="1">
    <source>
        <dbReference type="ARBA" id="ARBA00004123"/>
    </source>
</evidence>
<evidence type="ECO:0000256" key="3">
    <source>
        <dbReference type="ARBA" id="ARBA00023125"/>
    </source>
</evidence>
<reference evidence="8" key="1">
    <citation type="submission" date="2020-09" db="EMBL/GenBank/DDBJ databases">
        <authorList>
            <person name="Kikuchi T."/>
        </authorList>
    </citation>
    <scope>NUCLEOTIDE SEQUENCE</scope>
    <source>
        <strain evidence="8">SH1</strain>
    </source>
</reference>
<gene>
    <name evidence="8" type="ORF">BOKJ2_LOCUS9222</name>
</gene>
<name>A0A811KY53_9BILA</name>
<accession>A0A811KY53</accession>
<dbReference type="Pfam" id="PF07716">
    <property type="entry name" value="bZIP_2"/>
    <property type="match status" value="1"/>
</dbReference>
<organism evidence="8 9">
    <name type="scientific">Bursaphelenchus okinawaensis</name>
    <dbReference type="NCBI Taxonomy" id="465554"/>
    <lineage>
        <taxon>Eukaryota</taxon>
        <taxon>Metazoa</taxon>
        <taxon>Ecdysozoa</taxon>
        <taxon>Nematoda</taxon>
        <taxon>Chromadorea</taxon>
        <taxon>Rhabditida</taxon>
        <taxon>Tylenchina</taxon>
        <taxon>Tylenchomorpha</taxon>
        <taxon>Aphelenchoidea</taxon>
        <taxon>Aphelenchoididae</taxon>
        <taxon>Bursaphelenchus</taxon>
    </lineage>
</organism>
<dbReference type="PANTHER" id="PTHR11988">
    <property type="entry name" value="THYROTROPH EMBRYONIC FACTOR RELATED"/>
    <property type="match status" value="1"/>
</dbReference>
<dbReference type="OrthoDB" id="6022300at2759"/>
<keyword evidence="5" id="KW-0539">Nucleus</keyword>
<feature type="compositionally biased region" description="Low complexity" evidence="6">
    <location>
        <begin position="51"/>
        <end position="63"/>
    </location>
</feature>
<dbReference type="EMBL" id="CAJFDH010000004">
    <property type="protein sequence ID" value="CAD5220993.1"/>
    <property type="molecule type" value="Genomic_DNA"/>
</dbReference>
<keyword evidence="3" id="KW-0238">DNA-binding</keyword>
<dbReference type="CDD" id="cd14695">
    <property type="entry name" value="bZIP_HLF"/>
    <property type="match status" value="1"/>
</dbReference>
<dbReference type="Proteomes" id="UP000783686">
    <property type="component" value="Unassembled WGS sequence"/>
</dbReference>
<dbReference type="SMART" id="SM00338">
    <property type="entry name" value="BRLZ"/>
    <property type="match status" value="1"/>
</dbReference>
<dbReference type="SUPFAM" id="SSF57959">
    <property type="entry name" value="Leucine zipper domain"/>
    <property type="match status" value="1"/>
</dbReference>
<dbReference type="InterPro" id="IPR040223">
    <property type="entry name" value="PAR_bZIP"/>
</dbReference>
<evidence type="ECO:0000313" key="9">
    <source>
        <dbReference type="Proteomes" id="UP000614601"/>
    </source>
</evidence>
<dbReference type="InterPro" id="IPR046347">
    <property type="entry name" value="bZIP_sf"/>
</dbReference>
<evidence type="ECO:0000259" key="7">
    <source>
        <dbReference type="PROSITE" id="PS50217"/>
    </source>
</evidence>
<protein>
    <recommendedName>
        <fullName evidence="7">BZIP domain-containing protein</fullName>
    </recommendedName>
</protein>
<dbReference type="AlphaFoldDB" id="A0A811KY53"/>
<dbReference type="PANTHER" id="PTHR11988:SF27">
    <property type="entry name" value="GH27708P"/>
    <property type="match status" value="1"/>
</dbReference>
<feature type="region of interest" description="Disordered" evidence="6">
    <location>
        <begin position="51"/>
        <end position="105"/>
    </location>
</feature>
<feature type="compositionally biased region" description="Basic and acidic residues" evidence="6">
    <location>
        <begin position="95"/>
        <end position="105"/>
    </location>
</feature>
<dbReference type="GO" id="GO:0000978">
    <property type="term" value="F:RNA polymerase II cis-regulatory region sequence-specific DNA binding"/>
    <property type="evidence" value="ECO:0007669"/>
    <property type="project" value="TreeGrafter"/>
</dbReference>
<keyword evidence="9" id="KW-1185">Reference proteome</keyword>
<dbReference type="InterPro" id="IPR004827">
    <property type="entry name" value="bZIP"/>
</dbReference>
<feature type="domain" description="BZIP" evidence="7">
    <location>
        <begin position="79"/>
        <end position="142"/>
    </location>
</feature>
<evidence type="ECO:0000256" key="2">
    <source>
        <dbReference type="ARBA" id="ARBA00023015"/>
    </source>
</evidence>
<dbReference type="Proteomes" id="UP000614601">
    <property type="component" value="Unassembled WGS sequence"/>
</dbReference>
<comment type="caution">
    <text evidence="8">The sequence shown here is derived from an EMBL/GenBank/DDBJ whole genome shotgun (WGS) entry which is preliminary data.</text>
</comment>
<keyword evidence="2" id="KW-0805">Transcription regulation</keyword>
<dbReference type="PROSITE" id="PS50217">
    <property type="entry name" value="BZIP"/>
    <property type="match status" value="1"/>
</dbReference>
<evidence type="ECO:0000256" key="4">
    <source>
        <dbReference type="ARBA" id="ARBA00023163"/>
    </source>
</evidence>
<keyword evidence="4" id="KW-0804">Transcription</keyword>
<comment type="subcellular location">
    <subcellularLocation>
        <location evidence="1">Nucleus</location>
    </subcellularLocation>
</comment>
<sequence length="173" mass="19716">MWSADVNNNLSNYPNGVNWSTFNSGKTDEYNSYQLLGQMNAHARGLYVNTPSMSASSSEISPPIRRKKKPCPVPAEKKDDAYVQRRQKNNLSAQKSREERKKREAEKDARIKELEMQVAQLCQQVFFLQTENAKYKCHLLQYGSAVPDSMNSTMNTSMNSTAFTPPKFSDLTY</sequence>
<dbReference type="EMBL" id="CAJFCW020000004">
    <property type="protein sequence ID" value="CAG9114417.1"/>
    <property type="molecule type" value="Genomic_DNA"/>
</dbReference>
<dbReference type="Gene3D" id="1.20.5.170">
    <property type="match status" value="1"/>
</dbReference>